<reference evidence="2 3" key="1">
    <citation type="submission" date="2020-02" db="EMBL/GenBank/DDBJ databases">
        <title>Comparative genomics of the hypocrealean fungal genus Beauvera.</title>
        <authorList>
            <person name="Showalter D.N."/>
            <person name="Bushley K.E."/>
            <person name="Rehner S.A."/>
        </authorList>
    </citation>
    <scope>NUCLEOTIDE SEQUENCE [LARGE SCALE GENOMIC DNA]</scope>
    <source>
        <strain evidence="2 3">ARSEF4384</strain>
    </source>
</reference>
<dbReference type="AlphaFoldDB" id="A0AAW0S7I2"/>
<evidence type="ECO:0000313" key="3">
    <source>
        <dbReference type="Proteomes" id="UP001397290"/>
    </source>
</evidence>
<sequence length="244" mass="26616">MDDNIEPFKVPYQALWRVKYHGRDGLAFEWPDAPVLVLLYCCVSATEFEPVQQVAAARVPADGSPVGWFFHMDREQVKAVCTSILPPRNAERSSDWVSSVTGRLSERSMIFWEGDSEEDLVAFGALDPIVLPAAPTAEVRESCPLDTPVTLDNAVGHSALVVEEDSFSLALPRKPDVMSSSSAAAAAAAEPDKESCLFDPFMTLDRVVAEPVAAGGKAEERDEITYSSTPEGSQGSEDMEIEWF</sequence>
<feature type="compositionally biased region" description="Polar residues" evidence="1">
    <location>
        <begin position="225"/>
        <end position="236"/>
    </location>
</feature>
<protein>
    <submittedName>
        <fullName evidence="2">Uncharacterized protein</fullName>
    </submittedName>
</protein>
<keyword evidence="3" id="KW-1185">Reference proteome</keyword>
<dbReference type="EMBL" id="JAAHCF010000023">
    <property type="protein sequence ID" value="KAK8150231.1"/>
    <property type="molecule type" value="Genomic_DNA"/>
</dbReference>
<feature type="region of interest" description="Disordered" evidence="1">
    <location>
        <begin position="212"/>
        <end position="244"/>
    </location>
</feature>
<organism evidence="2 3">
    <name type="scientific">Beauveria asiatica</name>
    <dbReference type="NCBI Taxonomy" id="1069075"/>
    <lineage>
        <taxon>Eukaryota</taxon>
        <taxon>Fungi</taxon>
        <taxon>Dikarya</taxon>
        <taxon>Ascomycota</taxon>
        <taxon>Pezizomycotina</taxon>
        <taxon>Sordariomycetes</taxon>
        <taxon>Hypocreomycetidae</taxon>
        <taxon>Hypocreales</taxon>
        <taxon>Cordycipitaceae</taxon>
        <taxon>Beauveria</taxon>
    </lineage>
</organism>
<name>A0AAW0S7I2_9HYPO</name>
<proteinExistence type="predicted"/>
<accession>A0AAW0S7I2</accession>
<gene>
    <name evidence="2" type="ORF">G3M48_003526</name>
</gene>
<comment type="caution">
    <text evidence="2">The sequence shown here is derived from an EMBL/GenBank/DDBJ whole genome shotgun (WGS) entry which is preliminary data.</text>
</comment>
<evidence type="ECO:0000256" key="1">
    <source>
        <dbReference type="SAM" id="MobiDB-lite"/>
    </source>
</evidence>
<dbReference type="Proteomes" id="UP001397290">
    <property type="component" value="Unassembled WGS sequence"/>
</dbReference>
<evidence type="ECO:0000313" key="2">
    <source>
        <dbReference type="EMBL" id="KAK8150231.1"/>
    </source>
</evidence>